<accession>A0A6A6FU36</accession>
<organism evidence="2 3">
    <name type="scientific">Cercospora zeae-maydis SCOH1-5</name>
    <dbReference type="NCBI Taxonomy" id="717836"/>
    <lineage>
        <taxon>Eukaryota</taxon>
        <taxon>Fungi</taxon>
        <taxon>Dikarya</taxon>
        <taxon>Ascomycota</taxon>
        <taxon>Pezizomycotina</taxon>
        <taxon>Dothideomycetes</taxon>
        <taxon>Dothideomycetidae</taxon>
        <taxon>Mycosphaerellales</taxon>
        <taxon>Mycosphaerellaceae</taxon>
        <taxon>Cercospora</taxon>
    </lineage>
</organism>
<evidence type="ECO:0000256" key="1">
    <source>
        <dbReference type="SAM" id="MobiDB-lite"/>
    </source>
</evidence>
<evidence type="ECO:0000313" key="2">
    <source>
        <dbReference type="EMBL" id="KAF2216780.1"/>
    </source>
</evidence>
<sequence length="125" mass="13109">MLATQGPGWDSASEGLELGGLAGSNAVKGRTNRKNGGVGRAVCTSSAKRQEDFQAQDFSDFTVLSRTDARGAGLGAANVSANVKPLRYDDRYNGVASGHRTMSALCCLLDGTGLVAFHLGKWMTR</sequence>
<feature type="region of interest" description="Disordered" evidence="1">
    <location>
        <begin position="20"/>
        <end position="41"/>
    </location>
</feature>
<dbReference type="AlphaFoldDB" id="A0A6A6FU36"/>
<dbReference type="Proteomes" id="UP000799539">
    <property type="component" value="Unassembled WGS sequence"/>
</dbReference>
<gene>
    <name evidence="2" type="ORF">CERZMDRAFT_92853</name>
</gene>
<name>A0A6A6FU36_9PEZI</name>
<keyword evidence="3" id="KW-1185">Reference proteome</keyword>
<proteinExistence type="predicted"/>
<reference evidence="2" key="1">
    <citation type="journal article" date="2020" name="Stud. Mycol.">
        <title>101 Dothideomycetes genomes: a test case for predicting lifestyles and emergence of pathogens.</title>
        <authorList>
            <person name="Haridas S."/>
            <person name="Albert R."/>
            <person name="Binder M."/>
            <person name="Bloem J."/>
            <person name="Labutti K."/>
            <person name="Salamov A."/>
            <person name="Andreopoulos B."/>
            <person name="Baker S."/>
            <person name="Barry K."/>
            <person name="Bills G."/>
            <person name="Bluhm B."/>
            <person name="Cannon C."/>
            <person name="Castanera R."/>
            <person name="Culley D."/>
            <person name="Daum C."/>
            <person name="Ezra D."/>
            <person name="Gonzalez J."/>
            <person name="Henrissat B."/>
            <person name="Kuo A."/>
            <person name="Liang C."/>
            <person name="Lipzen A."/>
            <person name="Lutzoni F."/>
            <person name="Magnuson J."/>
            <person name="Mondo S."/>
            <person name="Nolan M."/>
            <person name="Ohm R."/>
            <person name="Pangilinan J."/>
            <person name="Park H.-J."/>
            <person name="Ramirez L."/>
            <person name="Alfaro M."/>
            <person name="Sun H."/>
            <person name="Tritt A."/>
            <person name="Yoshinaga Y."/>
            <person name="Zwiers L.-H."/>
            <person name="Turgeon B."/>
            <person name="Goodwin S."/>
            <person name="Spatafora J."/>
            <person name="Crous P."/>
            <person name="Grigoriev I."/>
        </authorList>
    </citation>
    <scope>NUCLEOTIDE SEQUENCE</scope>
    <source>
        <strain evidence="2">SCOH1-5</strain>
    </source>
</reference>
<dbReference type="EMBL" id="ML992663">
    <property type="protein sequence ID" value="KAF2216780.1"/>
    <property type="molecule type" value="Genomic_DNA"/>
</dbReference>
<protein>
    <submittedName>
        <fullName evidence="2">Uncharacterized protein</fullName>
    </submittedName>
</protein>
<evidence type="ECO:0000313" key="3">
    <source>
        <dbReference type="Proteomes" id="UP000799539"/>
    </source>
</evidence>